<protein>
    <submittedName>
        <fullName evidence="3">Membrane protein YqaA with SNARE-associated domain</fullName>
    </submittedName>
</protein>
<dbReference type="GO" id="GO:0005886">
    <property type="term" value="C:plasma membrane"/>
    <property type="evidence" value="ECO:0007669"/>
    <property type="project" value="TreeGrafter"/>
</dbReference>
<proteinExistence type="predicted"/>
<dbReference type="EMBL" id="JACHFM010000002">
    <property type="protein sequence ID" value="MBB5222141.1"/>
    <property type="molecule type" value="Genomic_DNA"/>
</dbReference>
<dbReference type="RefSeq" id="WP_184148556.1">
    <property type="nucleotide sequence ID" value="NZ_JACHFM010000002.1"/>
</dbReference>
<dbReference type="InterPro" id="IPR032816">
    <property type="entry name" value="VTT_dom"/>
</dbReference>
<accession>A0A840SSG5</accession>
<comment type="caution">
    <text evidence="3">The sequence shown here is derived from an EMBL/GenBank/DDBJ whole genome shotgun (WGS) entry which is preliminary data.</text>
</comment>
<dbReference type="PANTHER" id="PTHR42709">
    <property type="entry name" value="ALKALINE PHOSPHATASE LIKE PROTEIN"/>
    <property type="match status" value="1"/>
</dbReference>
<dbReference type="Pfam" id="PF09335">
    <property type="entry name" value="VTT_dom"/>
    <property type="match status" value="1"/>
</dbReference>
<evidence type="ECO:0000313" key="4">
    <source>
        <dbReference type="Proteomes" id="UP000549457"/>
    </source>
</evidence>
<feature type="domain" description="VTT" evidence="2">
    <location>
        <begin position="53"/>
        <end position="155"/>
    </location>
</feature>
<keyword evidence="1" id="KW-0812">Transmembrane</keyword>
<dbReference type="InterPro" id="IPR051311">
    <property type="entry name" value="DedA_domain"/>
</dbReference>
<reference evidence="3 4" key="1">
    <citation type="submission" date="2020-08" db="EMBL/GenBank/DDBJ databases">
        <title>Genomic Encyclopedia of Type Strains, Phase IV (KMG-IV): sequencing the most valuable type-strain genomes for metagenomic binning, comparative biology and taxonomic classification.</title>
        <authorList>
            <person name="Goeker M."/>
        </authorList>
    </citation>
    <scope>NUCLEOTIDE SEQUENCE [LARGE SCALE GENOMIC DNA]</scope>
    <source>
        <strain evidence="3 4">DSM 101730</strain>
    </source>
</reference>
<gene>
    <name evidence="3" type="ORF">HNP73_002077</name>
</gene>
<evidence type="ECO:0000256" key="1">
    <source>
        <dbReference type="SAM" id="Phobius"/>
    </source>
</evidence>
<keyword evidence="1" id="KW-1133">Transmembrane helix</keyword>
<feature type="transmembrane region" description="Helical" evidence="1">
    <location>
        <begin position="55"/>
        <end position="78"/>
    </location>
</feature>
<name>A0A840SSG5_9RHOB</name>
<feature type="transmembrane region" description="Helical" evidence="1">
    <location>
        <begin position="134"/>
        <end position="159"/>
    </location>
</feature>
<dbReference type="Proteomes" id="UP000549457">
    <property type="component" value="Unassembled WGS sequence"/>
</dbReference>
<keyword evidence="4" id="KW-1185">Reference proteome</keyword>
<feature type="transmembrane region" description="Helical" evidence="1">
    <location>
        <begin position="171"/>
        <end position="192"/>
    </location>
</feature>
<dbReference type="AlphaFoldDB" id="A0A840SSG5"/>
<evidence type="ECO:0000313" key="3">
    <source>
        <dbReference type="EMBL" id="MBB5222141.1"/>
    </source>
</evidence>
<dbReference type="PANTHER" id="PTHR42709:SF11">
    <property type="entry name" value="DEDA FAMILY PROTEIN"/>
    <property type="match status" value="1"/>
</dbReference>
<evidence type="ECO:0000259" key="2">
    <source>
        <dbReference type="Pfam" id="PF09335"/>
    </source>
</evidence>
<sequence>MLRRVYEWTLSLGSSRHAVWALAAVSFIESSVFPIPPDALLIPMIIADRSRAWRLALICTVASVLGGFLGYAIGYYAFSAIGEPLLRFYGISEQYLHLEQLYAKYGAWLIIIKGATPIPFKLVTIASGAFHFPLLIFAVSAMISRGIRFFLIAGLLWKYGEPIRDFIERRLGLVFSIAVALLVGGFLLVGLVG</sequence>
<keyword evidence="1" id="KW-0472">Membrane</keyword>
<organism evidence="3 4">
    <name type="scientific">Amaricoccus macauensis</name>
    <dbReference type="NCBI Taxonomy" id="57001"/>
    <lineage>
        <taxon>Bacteria</taxon>
        <taxon>Pseudomonadati</taxon>
        <taxon>Pseudomonadota</taxon>
        <taxon>Alphaproteobacteria</taxon>
        <taxon>Rhodobacterales</taxon>
        <taxon>Paracoccaceae</taxon>
        <taxon>Amaricoccus</taxon>
    </lineage>
</organism>